<evidence type="ECO:0000313" key="3">
    <source>
        <dbReference type="Proteomes" id="UP001162060"/>
    </source>
</evidence>
<comment type="caution">
    <text evidence="2">The sequence shown here is derived from an EMBL/GenBank/DDBJ whole genome shotgun (WGS) entry which is preliminary data.</text>
</comment>
<gene>
    <name evidence="2" type="ORF">PM001_LOCUS7184</name>
</gene>
<proteinExistence type="predicted"/>
<feature type="region of interest" description="Disordered" evidence="1">
    <location>
        <begin position="57"/>
        <end position="76"/>
    </location>
</feature>
<reference evidence="2" key="1">
    <citation type="submission" date="2024-01" db="EMBL/GenBank/DDBJ databases">
        <authorList>
            <person name="Webb A."/>
        </authorList>
    </citation>
    <scope>NUCLEOTIDE SEQUENCE</scope>
    <source>
        <strain evidence="2">Pm1</strain>
    </source>
</reference>
<accession>A0AAV1TM34</accession>
<evidence type="ECO:0000313" key="2">
    <source>
        <dbReference type="EMBL" id="CAK7921522.1"/>
    </source>
</evidence>
<sequence>MPFNSTTPPVIDLRSALSPAKSASLHHRKFEASTLFEVPRNALRKFPFVEPRSVSLPGGLMSHERDVRPRAQCYPE</sequence>
<protein>
    <submittedName>
        <fullName evidence="2">Uncharacterized protein</fullName>
    </submittedName>
</protein>
<dbReference type="Proteomes" id="UP001162060">
    <property type="component" value="Unassembled WGS sequence"/>
</dbReference>
<organism evidence="2 3">
    <name type="scientific">Peronospora matthiolae</name>
    <dbReference type="NCBI Taxonomy" id="2874970"/>
    <lineage>
        <taxon>Eukaryota</taxon>
        <taxon>Sar</taxon>
        <taxon>Stramenopiles</taxon>
        <taxon>Oomycota</taxon>
        <taxon>Peronosporomycetes</taxon>
        <taxon>Peronosporales</taxon>
        <taxon>Peronosporaceae</taxon>
        <taxon>Peronospora</taxon>
    </lineage>
</organism>
<dbReference type="EMBL" id="CAKLBY020000058">
    <property type="protein sequence ID" value="CAK7921522.1"/>
    <property type="molecule type" value="Genomic_DNA"/>
</dbReference>
<evidence type="ECO:0000256" key="1">
    <source>
        <dbReference type="SAM" id="MobiDB-lite"/>
    </source>
</evidence>
<name>A0AAV1TM34_9STRA</name>
<dbReference type="AlphaFoldDB" id="A0AAV1TM34"/>